<proteinExistence type="predicted"/>
<evidence type="ECO:0000256" key="3">
    <source>
        <dbReference type="ARBA" id="ARBA00022839"/>
    </source>
</evidence>
<evidence type="ECO:0000313" key="6">
    <source>
        <dbReference type="Proteomes" id="UP001230908"/>
    </source>
</evidence>
<keyword evidence="6" id="KW-1185">Reference proteome</keyword>
<dbReference type="InterPro" id="IPR012337">
    <property type="entry name" value="RNaseH-like_sf"/>
</dbReference>
<dbReference type="GO" id="GO:0004527">
    <property type="term" value="F:exonuclease activity"/>
    <property type="evidence" value="ECO:0007669"/>
    <property type="project" value="UniProtKB-KW"/>
</dbReference>
<accession>A0ABU0ZXZ2</accession>
<dbReference type="PANTHER" id="PTHR30231">
    <property type="entry name" value="DNA POLYMERASE III SUBUNIT EPSILON"/>
    <property type="match status" value="1"/>
</dbReference>
<evidence type="ECO:0000259" key="4">
    <source>
        <dbReference type="SMART" id="SM00479"/>
    </source>
</evidence>
<keyword evidence="3 5" id="KW-0269">Exonuclease</keyword>
<evidence type="ECO:0000256" key="1">
    <source>
        <dbReference type="ARBA" id="ARBA00022722"/>
    </source>
</evidence>
<dbReference type="InterPro" id="IPR036397">
    <property type="entry name" value="RNaseH_sf"/>
</dbReference>
<evidence type="ECO:0000313" key="5">
    <source>
        <dbReference type="EMBL" id="MDQ7911154.1"/>
    </source>
</evidence>
<dbReference type="EMBL" id="JAVHUY010000072">
    <property type="protein sequence ID" value="MDQ7911154.1"/>
    <property type="molecule type" value="Genomic_DNA"/>
</dbReference>
<dbReference type="Pfam" id="PF00929">
    <property type="entry name" value="RNase_T"/>
    <property type="match status" value="1"/>
</dbReference>
<dbReference type="RefSeq" id="WP_308718379.1">
    <property type="nucleotide sequence ID" value="NZ_JAVHUY010000072.1"/>
</dbReference>
<dbReference type="SUPFAM" id="SSF53098">
    <property type="entry name" value="Ribonuclease H-like"/>
    <property type="match status" value="1"/>
</dbReference>
<dbReference type="Gene3D" id="3.30.420.10">
    <property type="entry name" value="Ribonuclease H-like superfamily/Ribonuclease H"/>
    <property type="match status" value="1"/>
</dbReference>
<dbReference type="SMART" id="SM00479">
    <property type="entry name" value="EXOIII"/>
    <property type="match status" value="1"/>
</dbReference>
<name>A0ABU0ZXZ2_9ACTN</name>
<keyword evidence="2" id="KW-0378">Hydrolase</keyword>
<dbReference type="InterPro" id="IPR013520">
    <property type="entry name" value="Ribonucl_H"/>
</dbReference>
<sequence length="205" mass="21983">MELVAIDLEGSGAQDRANEAILEIALVPIVDGRPDMGAAYCTLINPGRSIPRRPWISPGLTDSVLRDAPTLAEVEPELAPRINGKHLVGHNVGVDWRLLRRHCPSVTPAGLIDTLRLARQLDHGIGRSLTSVIDHFALASDVDQLAPDSAPHRALWDTVAVALLLPVLSRAIHDPGVRPGDLVEAAHTPAIDPHSTPQSQPSLFD</sequence>
<comment type="caution">
    <text evidence="5">The sequence shown here is derived from an EMBL/GenBank/DDBJ whole genome shotgun (WGS) entry which is preliminary data.</text>
</comment>
<protein>
    <submittedName>
        <fullName evidence="5">3'-5' exonuclease</fullName>
    </submittedName>
</protein>
<organism evidence="5 6">
    <name type="scientific">Phytohabitans maris</name>
    <dbReference type="NCBI Taxonomy" id="3071409"/>
    <lineage>
        <taxon>Bacteria</taxon>
        <taxon>Bacillati</taxon>
        <taxon>Actinomycetota</taxon>
        <taxon>Actinomycetes</taxon>
        <taxon>Micromonosporales</taxon>
        <taxon>Micromonosporaceae</taxon>
    </lineage>
</organism>
<feature type="domain" description="Exonuclease" evidence="4">
    <location>
        <begin position="2"/>
        <end position="174"/>
    </location>
</feature>
<dbReference type="CDD" id="cd06127">
    <property type="entry name" value="DEDDh"/>
    <property type="match status" value="1"/>
</dbReference>
<dbReference type="PANTHER" id="PTHR30231:SF4">
    <property type="entry name" value="PROTEIN NEN2"/>
    <property type="match status" value="1"/>
</dbReference>
<reference evidence="5 6" key="1">
    <citation type="submission" date="2023-08" db="EMBL/GenBank/DDBJ databases">
        <title>Phytohabitans sansha sp. nov., isolated from marine sediment.</title>
        <authorList>
            <person name="Zhao Y."/>
            <person name="Yi K."/>
        </authorList>
    </citation>
    <scope>NUCLEOTIDE SEQUENCE [LARGE SCALE GENOMIC DNA]</scope>
    <source>
        <strain evidence="5 6">ZYX-F-186</strain>
    </source>
</reference>
<evidence type="ECO:0000256" key="2">
    <source>
        <dbReference type="ARBA" id="ARBA00022801"/>
    </source>
</evidence>
<dbReference type="Proteomes" id="UP001230908">
    <property type="component" value="Unassembled WGS sequence"/>
</dbReference>
<keyword evidence="1" id="KW-0540">Nuclease</keyword>
<gene>
    <name evidence="5" type="ORF">RB614_42360</name>
</gene>